<reference evidence="2" key="1">
    <citation type="submission" date="2022-10" db="EMBL/GenBank/DDBJ databases">
        <authorList>
            <person name="Chen Y."/>
            <person name="Dougan E. K."/>
            <person name="Chan C."/>
            <person name="Rhodes N."/>
            <person name="Thang M."/>
        </authorList>
    </citation>
    <scope>NUCLEOTIDE SEQUENCE</scope>
</reference>
<proteinExistence type="predicted"/>
<evidence type="ECO:0000313" key="2">
    <source>
        <dbReference type="EMBL" id="CAI3979937.1"/>
    </source>
</evidence>
<dbReference type="EMBL" id="CAMXCT030000524">
    <property type="protein sequence ID" value="CAL4767249.1"/>
    <property type="molecule type" value="Genomic_DNA"/>
</dbReference>
<reference evidence="3" key="2">
    <citation type="submission" date="2024-04" db="EMBL/GenBank/DDBJ databases">
        <authorList>
            <person name="Chen Y."/>
            <person name="Shah S."/>
            <person name="Dougan E. K."/>
            <person name="Thang M."/>
            <person name="Chan C."/>
        </authorList>
    </citation>
    <scope>NUCLEOTIDE SEQUENCE [LARGE SCALE GENOMIC DNA]</scope>
</reference>
<dbReference type="EMBL" id="CAMXCT010000524">
    <property type="protein sequence ID" value="CAI3979937.1"/>
    <property type="molecule type" value="Genomic_DNA"/>
</dbReference>
<gene>
    <name evidence="2" type="ORF">C1SCF055_LOCUS7854</name>
</gene>
<sequence length="371" mass="40343">MQVTQLLQELRTKAVTAELARSQKELIEALRAKEAIRLVDKLEQKAGFRDESNVTARRLAPDFGPHFAGTHNFAEGGVASVEQGPLESVCGSRAMTPWAVLIDQWRLWIAVAYWAWSTADMVIEISAGQVALLNNGLGMSWLSWLFWKITFIGHFLPLTIIIVLDSISGDGGARPGRRELAQRQRLADESSWLAGGFVAADPMDASALGQKGGKPKGKGKKGNEPQETQDRFVPVFTMKQEEPLGAQAWPWLLVVDCPVQCRPHLKLKRWITTVRAIFGFADPQCPGKRTWYGVSGKTLGIESNQETGRGGNGSLDAGPVPEAIPVINAEEDLLGDFAVKTVGEEVFHVGEISKTGPSGKPGRATRGSARP</sequence>
<feature type="region of interest" description="Disordered" evidence="1">
    <location>
        <begin position="208"/>
        <end position="230"/>
    </location>
</feature>
<comment type="caution">
    <text evidence="2">The sequence shown here is derived from an EMBL/GenBank/DDBJ whole genome shotgun (WGS) entry which is preliminary data.</text>
</comment>
<organism evidence="2">
    <name type="scientific">Cladocopium goreaui</name>
    <dbReference type="NCBI Taxonomy" id="2562237"/>
    <lineage>
        <taxon>Eukaryota</taxon>
        <taxon>Sar</taxon>
        <taxon>Alveolata</taxon>
        <taxon>Dinophyceae</taxon>
        <taxon>Suessiales</taxon>
        <taxon>Symbiodiniaceae</taxon>
        <taxon>Cladocopium</taxon>
    </lineage>
</organism>
<feature type="region of interest" description="Disordered" evidence="1">
    <location>
        <begin position="351"/>
        <end position="371"/>
    </location>
</feature>
<feature type="compositionally biased region" description="Basic and acidic residues" evidence="1">
    <location>
        <begin position="221"/>
        <end position="230"/>
    </location>
</feature>
<dbReference type="EMBL" id="CAMXCT020000524">
    <property type="protein sequence ID" value="CAL1133312.1"/>
    <property type="molecule type" value="Genomic_DNA"/>
</dbReference>
<keyword evidence="4" id="KW-1185">Reference proteome</keyword>
<dbReference type="AlphaFoldDB" id="A0A9P1BUK0"/>
<name>A0A9P1BUK0_9DINO</name>
<evidence type="ECO:0000313" key="3">
    <source>
        <dbReference type="EMBL" id="CAL1133312.1"/>
    </source>
</evidence>
<dbReference type="Proteomes" id="UP001152797">
    <property type="component" value="Unassembled WGS sequence"/>
</dbReference>
<evidence type="ECO:0000256" key="1">
    <source>
        <dbReference type="SAM" id="MobiDB-lite"/>
    </source>
</evidence>
<accession>A0A9P1BUK0</accession>
<evidence type="ECO:0000313" key="4">
    <source>
        <dbReference type="Proteomes" id="UP001152797"/>
    </source>
</evidence>
<protein>
    <submittedName>
        <fullName evidence="2">Uncharacterized protein</fullName>
    </submittedName>
</protein>